<reference evidence="4" key="1">
    <citation type="submission" date="2016-11" db="UniProtKB">
        <authorList>
            <consortium name="WormBaseParasite"/>
        </authorList>
    </citation>
    <scope>IDENTIFICATION</scope>
</reference>
<dbReference type="GO" id="GO:0007606">
    <property type="term" value="P:sensory perception of chemical stimulus"/>
    <property type="evidence" value="ECO:0007669"/>
    <property type="project" value="InterPro"/>
</dbReference>
<dbReference type="GO" id="GO:0016020">
    <property type="term" value="C:membrane"/>
    <property type="evidence" value="ECO:0007669"/>
    <property type="project" value="InterPro"/>
</dbReference>
<feature type="transmembrane region" description="Helical" evidence="2">
    <location>
        <begin position="228"/>
        <end position="252"/>
    </location>
</feature>
<feature type="transmembrane region" description="Helical" evidence="2">
    <location>
        <begin position="264"/>
        <end position="283"/>
    </location>
</feature>
<feature type="transmembrane region" description="Helical" evidence="2">
    <location>
        <begin position="169"/>
        <end position="195"/>
    </location>
</feature>
<evidence type="ECO:0000256" key="1">
    <source>
        <dbReference type="ARBA" id="ARBA00006803"/>
    </source>
</evidence>
<evidence type="ECO:0000313" key="3">
    <source>
        <dbReference type="Proteomes" id="UP000095281"/>
    </source>
</evidence>
<accession>A0A1I8BIY3</accession>
<proteinExistence type="inferred from homology"/>
<protein>
    <submittedName>
        <fullName evidence="4">Uncharacterized protein</fullName>
    </submittedName>
</protein>
<keyword evidence="2" id="KW-0812">Transmembrane</keyword>
<dbReference type="AlphaFoldDB" id="A0A1I8BIY3"/>
<organism evidence="3 4">
    <name type="scientific">Meloidogyne hapla</name>
    <name type="common">Root-knot nematode worm</name>
    <dbReference type="NCBI Taxonomy" id="6305"/>
    <lineage>
        <taxon>Eukaryota</taxon>
        <taxon>Metazoa</taxon>
        <taxon>Ecdysozoa</taxon>
        <taxon>Nematoda</taxon>
        <taxon>Chromadorea</taxon>
        <taxon>Rhabditida</taxon>
        <taxon>Tylenchina</taxon>
        <taxon>Tylenchomorpha</taxon>
        <taxon>Tylenchoidea</taxon>
        <taxon>Meloidogynidae</taxon>
        <taxon>Meloidogyninae</taxon>
        <taxon>Meloidogyne</taxon>
    </lineage>
</organism>
<dbReference type="Pfam" id="PF03125">
    <property type="entry name" value="Sre"/>
    <property type="match status" value="1"/>
</dbReference>
<feature type="transmembrane region" description="Helical" evidence="2">
    <location>
        <begin position="127"/>
        <end position="149"/>
    </location>
</feature>
<evidence type="ECO:0000256" key="2">
    <source>
        <dbReference type="SAM" id="Phobius"/>
    </source>
</evidence>
<evidence type="ECO:0000313" key="4">
    <source>
        <dbReference type="WBParaSite" id="MhA1_Contig2620.frz3.gene1"/>
    </source>
</evidence>
<sequence length="360" mass="41224">MDIYSLPQTEEAAIEFLQAKNILPTNKICTNCHEMKLSIGKQVRWRCCKSTCRSEINIRSGNWLEGSRIPIVTIVRFIYAWAFEMTSGEFCEREMKICPNTTIALTRLPTQLNYIFTGVLYIDSFNLLVYGHEIAVMLLVSIAIGIYIGSELNNSSIRNGVITFRGSYYGLYHIIDVSLRLIIWIICFAIFVLILRYNQRCYAFSRLPNKHTLVQRYQFAENVRSSKLLLAIGIIIFVCNLHFDFVMLRIAYNKDYFNVEYSQSFDFVLALALNAIPIAAISFHSSMLEAFKSHLKQLTNLCTLKKTNNSISDEPQNNINNSINHLPINSILPFPPNESTKIVGRLKNYKSPRALLTGQN</sequence>
<dbReference type="WBParaSite" id="MhA1_Contig2620.frz3.gene1">
    <property type="protein sequence ID" value="MhA1_Contig2620.frz3.gene1"/>
    <property type="gene ID" value="MhA1_Contig2620.frz3.gene1"/>
</dbReference>
<comment type="similarity">
    <text evidence="1">Belongs to the nematode receptor-like protein sre family.</text>
</comment>
<name>A0A1I8BIY3_MELHA</name>
<dbReference type="Proteomes" id="UP000095281">
    <property type="component" value="Unplaced"/>
</dbReference>
<keyword evidence="2" id="KW-0472">Membrane</keyword>
<dbReference type="InterPro" id="IPR004151">
    <property type="entry name" value="7TM_GPCR_serpentine_rcpt_Sre"/>
</dbReference>
<keyword evidence="2" id="KW-1133">Transmembrane helix</keyword>
<keyword evidence="3" id="KW-1185">Reference proteome</keyword>